<reference evidence="2 3" key="1">
    <citation type="submission" date="2015-01" db="EMBL/GenBank/DDBJ databases">
        <title>The Genome Sequence of Exophiala sideris CBS121828.</title>
        <authorList>
            <consortium name="The Broad Institute Genomics Platform"/>
            <person name="Cuomo C."/>
            <person name="de Hoog S."/>
            <person name="Gorbushina A."/>
            <person name="Stielow B."/>
            <person name="Teixiera M."/>
            <person name="Abouelleil A."/>
            <person name="Chapman S.B."/>
            <person name="Priest M."/>
            <person name="Young S.K."/>
            <person name="Wortman J."/>
            <person name="Nusbaum C."/>
            <person name="Birren B."/>
        </authorList>
    </citation>
    <scope>NUCLEOTIDE SEQUENCE [LARGE SCALE GENOMIC DNA]</scope>
    <source>
        <strain evidence="2 3">CBS 121828</strain>
    </source>
</reference>
<gene>
    <name evidence="2" type="ORF">PV11_01898</name>
</gene>
<sequence>MLQIHFASCTVEQRHSVDHEYPRELPSARWRKAITAIAHDIAADEGKPYRGFNLIVTTKRCAPQWIGEYKKHYGSVSFCVIQVSQPFEEPITDHPREMAKKAFFLKDAKITANELLDEEWGFLPTTLWNVFRFCTNKKKFKKEEHRKIRARRNLDKILGVPTHMEPPTEDIEPERPVSEEEVDDDPAHLITWENMPEQDGKSELEARQSPKQTSRWKYPDGTNAFVTVKVKGYSIVSEELLIGKTNIQVYLTRWPQPKGEIVNGARYRSAVASPHRSKARNHNFMGSPCQWGQETEYDWDRVNSHSPLMESIDGVTMTEEELQERYMAKNLKLNKSISLLQDFDANILSNPDLVNCETVKENSVQLSRDYAAGLIVDPPPQQLGLIEFGKNTDWQSSESTDRGKEVLAAYQASDARKESRKKNHVKQDAKVRLATKLSNEQENGALPDTTPQQANPIERKGKRQESLKAWK</sequence>
<accession>A0A0D1WBZ4</accession>
<dbReference type="HOGENOM" id="CLU_580068_0_0_1"/>
<organism evidence="2 3">
    <name type="scientific">Exophiala sideris</name>
    <dbReference type="NCBI Taxonomy" id="1016849"/>
    <lineage>
        <taxon>Eukaryota</taxon>
        <taxon>Fungi</taxon>
        <taxon>Dikarya</taxon>
        <taxon>Ascomycota</taxon>
        <taxon>Pezizomycotina</taxon>
        <taxon>Eurotiomycetes</taxon>
        <taxon>Chaetothyriomycetidae</taxon>
        <taxon>Chaetothyriales</taxon>
        <taxon>Herpotrichiellaceae</taxon>
        <taxon>Exophiala</taxon>
    </lineage>
</organism>
<dbReference type="OrthoDB" id="4135937at2759"/>
<evidence type="ECO:0000256" key="1">
    <source>
        <dbReference type="SAM" id="MobiDB-lite"/>
    </source>
</evidence>
<feature type="region of interest" description="Disordered" evidence="1">
    <location>
        <begin position="160"/>
        <end position="216"/>
    </location>
</feature>
<dbReference type="AlphaFoldDB" id="A0A0D1WBZ4"/>
<name>A0A0D1WBZ4_9EURO</name>
<dbReference type="EMBL" id="KN846951">
    <property type="protein sequence ID" value="KIV86280.1"/>
    <property type="molecule type" value="Genomic_DNA"/>
</dbReference>
<dbReference type="Proteomes" id="UP000053599">
    <property type="component" value="Unassembled WGS sequence"/>
</dbReference>
<evidence type="ECO:0000313" key="3">
    <source>
        <dbReference type="Proteomes" id="UP000053599"/>
    </source>
</evidence>
<feature type="compositionally biased region" description="Basic and acidic residues" evidence="1">
    <location>
        <begin position="198"/>
        <end position="208"/>
    </location>
</feature>
<evidence type="ECO:0000313" key="2">
    <source>
        <dbReference type="EMBL" id="KIV86280.1"/>
    </source>
</evidence>
<feature type="compositionally biased region" description="Basic and acidic residues" evidence="1">
    <location>
        <begin position="457"/>
        <end position="471"/>
    </location>
</feature>
<proteinExistence type="predicted"/>
<protein>
    <submittedName>
        <fullName evidence="2">Uncharacterized protein</fullName>
    </submittedName>
</protein>
<feature type="region of interest" description="Disordered" evidence="1">
    <location>
        <begin position="412"/>
        <end position="471"/>
    </location>
</feature>